<sequence length="523" mass="58884">MASTPGRSPGSFRGYTDEQKTLRAKLDLIIKWGRDLKSNVMKQSCKALQTNNTDTQEAIDQIHNDLDDYKHKLDRELGIMHDICDALTINNQLTNGDEENLSDEILEALRRSPTYTSLEQHIFDDHRSRIRVKPRARIHPGQHQIPRAPFLSMNAIKRKASQPIKLQVIDTTMLPGAKRRPPIDAFKRSRSFTNVEHIETQLGMDYIEEDEDNVTWKPFGPKKSVSQISFTLYDNEQSNEEVQPSSTIVVVDASPVTTNQSVSVTAIQQPKLHQPANDDSSDEEFDVAWERRVKQKARKDVSSVPHLLPPPITIFECQVKRTVRFPPSVHDPIEVIELDLDETTEDEFSQAIDRNNNNNANKQKIDAVSSVINIEEDETTMPATQQTQTDLSQTINQSQITTVSTARSLSQQRNIEEDNSQIIDDSDDEIIALSDEDTPGRSSITQKKVVWTSSEIQITRGNSQSQSLHNPYRIGIADPSIRSMFLPPPLLSSQTLSSSSGGSRRSQTSNRKISPTKRGNGTK</sequence>
<evidence type="ECO:0000256" key="1">
    <source>
        <dbReference type="SAM" id="MobiDB-lite"/>
    </source>
</evidence>
<feature type="compositionally biased region" description="Polar residues" evidence="1">
    <location>
        <begin position="510"/>
        <end position="523"/>
    </location>
</feature>
<name>A0A815YYR2_9BILA</name>
<dbReference type="EMBL" id="CAJNOW010010130">
    <property type="protein sequence ID" value="CAF1576594.1"/>
    <property type="molecule type" value="Genomic_DNA"/>
</dbReference>
<protein>
    <submittedName>
        <fullName evidence="2">Uncharacterized protein</fullName>
    </submittedName>
</protein>
<evidence type="ECO:0000313" key="2">
    <source>
        <dbReference type="EMBL" id="CAF1576594.1"/>
    </source>
</evidence>
<organism evidence="2 3">
    <name type="scientific">Rotaria magnacalcarata</name>
    <dbReference type="NCBI Taxonomy" id="392030"/>
    <lineage>
        <taxon>Eukaryota</taxon>
        <taxon>Metazoa</taxon>
        <taxon>Spiralia</taxon>
        <taxon>Gnathifera</taxon>
        <taxon>Rotifera</taxon>
        <taxon>Eurotatoria</taxon>
        <taxon>Bdelloidea</taxon>
        <taxon>Philodinida</taxon>
        <taxon>Philodinidae</taxon>
        <taxon>Rotaria</taxon>
    </lineage>
</organism>
<dbReference type="OrthoDB" id="10057286at2759"/>
<dbReference type="AlphaFoldDB" id="A0A815YYR2"/>
<dbReference type="Proteomes" id="UP000663834">
    <property type="component" value="Unassembled WGS sequence"/>
</dbReference>
<reference evidence="2" key="1">
    <citation type="submission" date="2021-02" db="EMBL/GenBank/DDBJ databases">
        <authorList>
            <person name="Nowell W R."/>
        </authorList>
    </citation>
    <scope>NUCLEOTIDE SEQUENCE</scope>
</reference>
<proteinExistence type="predicted"/>
<feature type="compositionally biased region" description="Low complexity" evidence="1">
    <location>
        <begin position="491"/>
        <end position="509"/>
    </location>
</feature>
<comment type="caution">
    <text evidence="2">The sequence shown here is derived from an EMBL/GenBank/DDBJ whole genome shotgun (WGS) entry which is preliminary data.</text>
</comment>
<gene>
    <name evidence="2" type="ORF">KQP761_LOCUS19718</name>
</gene>
<accession>A0A815YYR2</accession>
<evidence type="ECO:0000313" key="3">
    <source>
        <dbReference type="Proteomes" id="UP000663834"/>
    </source>
</evidence>
<feature type="region of interest" description="Disordered" evidence="1">
    <location>
        <begin position="484"/>
        <end position="523"/>
    </location>
</feature>